<protein>
    <submittedName>
        <fullName evidence="2">Uncharacterized protein</fullName>
    </submittedName>
</protein>
<feature type="non-terminal residue" evidence="2">
    <location>
        <position position="1"/>
    </location>
</feature>
<dbReference type="EMBL" id="LAZR01027924">
    <property type="protein sequence ID" value="KKL64183.1"/>
    <property type="molecule type" value="Genomic_DNA"/>
</dbReference>
<organism evidence="2">
    <name type="scientific">marine sediment metagenome</name>
    <dbReference type="NCBI Taxonomy" id="412755"/>
    <lineage>
        <taxon>unclassified sequences</taxon>
        <taxon>metagenomes</taxon>
        <taxon>ecological metagenomes</taxon>
    </lineage>
</organism>
<name>A0A0F9DQU3_9ZZZZ</name>
<dbReference type="AlphaFoldDB" id="A0A0F9DQU3"/>
<gene>
    <name evidence="2" type="ORF">LCGC14_2167630</name>
</gene>
<accession>A0A0F9DQU3</accession>
<evidence type="ECO:0000256" key="1">
    <source>
        <dbReference type="SAM" id="MobiDB-lite"/>
    </source>
</evidence>
<reference evidence="2" key="1">
    <citation type="journal article" date="2015" name="Nature">
        <title>Complex archaea that bridge the gap between prokaryotes and eukaryotes.</title>
        <authorList>
            <person name="Spang A."/>
            <person name="Saw J.H."/>
            <person name="Jorgensen S.L."/>
            <person name="Zaremba-Niedzwiedzka K."/>
            <person name="Martijn J."/>
            <person name="Lind A.E."/>
            <person name="van Eijk R."/>
            <person name="Schleper C."/>
            <person name="Guy L."/>
            <person name="Ettema T.J."/>
        </authorList>
    </citation>
    <scope>NUCLEOTIDE SEQUENCE</scope>
</reference>
<sequence>KEEIEAIGEVKDVTEAKKALKDLEDGKIELKGIEFPDQKEISPSDTMKITNTSEELEPKKRRGRKKLLKNLTEDEFLEIKRTGMMFELYPNAPDLYKDIKKEEK</sequence>
<evidence type="ECO:0000313" key="2">
    <source>
        <dbReference type="EMBL" id="KKL64183.1"/>
    </source>
</evidence>
<proteinExistence type="predicted"/>
<feature type="compositionally biased region" description="Polar residues" evidence="1">
    <location>
        <begin position="43"/>
        <end position="53"/>
    </location>
</feature>
<comment type="caution">
    <text evidence="2">The sequence shown here is derived from an EMBL/GenBank/DDBJ whole genome shotgun (WGS) entry which is preliminary data.</text>
</comment>
<feature type="region of interest" description="Disordered" evidence="1">
    <location>
        <begin position="37"/>
        <end position="61"/>
    </location>
</feature>